<accession>D4ZFR7</accession>
<dbReference type="InterPro" id="IPR025592">
    <property type="entry name" value="DUF4347"/>
</dbReference>
<dbReference type="eggNOG" id="COG4547">
    <property type="taxonomic scope" value="Bacteria"/>
</dbReference>
<sequence length="251" mass="27911">MKPLFCHLGRGWVPSGIQTVSDLFGQLVTQVSRRVSYSRFLTIKDIKFFNCAGIVLASLLVSPLAHAELTMQVQVSRELIIMDLSVHDPKMLVEALNTKFKQHAGHANNTKIFFLKPNKEPLLQIKNAIEATANISHVSIVSHASNGALFLSERWVDKEYISARKTLMLEIGDLLQSGTDLNLYGCNQASGRLERSFVDILAKLTSLDVAASIDITGELSEGRNWELGYRVRDMEVASQFNIGMTKSVHQP</sequence>
<gene>
    <name evidence="2" type="ordered locus">SVI_0545</name>
</gene>
<dbReference type="EMBL" id="AP011177">
    <property type="protein sequence ID" value="BAJ00516.1"/>
    <property type="molecule type" value="Genomic_DNA"/>
</dbReference>
<proteinExistence type="predicted"/>
<evidence type="ECO:0000313" key="2">
    <source>
        <dbReference type="EMBL" id="BAJ00516.1"/>
    </source>
</evidence>
<dbReference type="KEGG" id="svo:SVI_0545"/>
<evidence type="ECO:0000313" key="3">
    <source>
        <dbReference type="Proteomes" id="UP000002350"/>
    </source>
</evidence>
<keyword evidence="3" id="KW-1185">Reference proteome</keyword>
<dbReference type="Proteomes" id="UP000002350">
    <property type="component" value="Chromosome"/>
</dbReference>
<dbReference type="AlphaFoldDB" id="D4ZFR7"/>
<feature type="domain" description="DUF4347" evidence="1">
    <location>
        <begin position="79"/>
        <end position="241"/>
    </location>
</feature>
<reference evidence="3" key="1">
    <citation type="journal article" date="2010" name="Mol. Biosyst.">
        <title>Complete genome sequence and comparative analysis of Shewanella violacea, a psychrophilic and piezophilic bacterium from deep sea floor sediments.</title>
        <authorList>
            <person name="Aono E."/>
            <person name="Baba T."/>
            <person name="Ara T."/>
            <person name="Nishi T."/>
            <person name="Nakamichi T."/>
            <person name="Inamoto E."/>
            <person name="Toyonaga H."/>
            <person name="Hasegawa M."/>
            <person name="Takai Y."/>
            <person name="Okumura Y."/>
            <person name="Baba M."/>
            <person name="Tomita M."/>
            <person name="Kato C."/>
            <person name="Oshima T."/>
            <person name="Nakasone K."/>
            <person name="Mori H."/>
        </authorList>
    </citation>
    <scope>NUCLEOTIDE SEQUENCE [LARGE SCALE GENOMIC DNA]</scope>
    <source>
        <strain evidence="3">JCM 10179 / CIP 106290 / LMG 19151 / DSS12</strain>
    </source>
</reference>
<evidence type="ECO:0000259" key="1">
    <source>
        <dbReference type="Pfam" id="PF14252"/>
    </source>
</evidence>
<dbReference type="STRING" id="637905.SVI_0545"/>
<dbReference type="HOGENOM" id="CLU_1106528_0_0_6"/>
<dbReference type="OrthoDB" id="6263084at2"/>
<dbReference type="RefSeq" id="WP_013049829.1">
    <property type="nucleotide sequence ID" value="NC_014012.1"/>
</dbReference>
<name>D4ZFR7_SHEVD</name>
<organism evidence="2 3">
    <name type="scientific">Shewanella violacea (strain JCM 10179 / CIP 106290 / LMG 19151 / DSS12)</name>
    <dbReference type="NCBI Taxonomy" id="637905"/>
    <lineage>
        <taxon>Bacteria</taxon>
        <taxon>Pseudomonadati</taxon>
        <taxon>Pseudomonadota</taxon>
        <taxon>Gammaproteobacteria</taxon>
        <taxon>Alteromonadales</taxon>
        <taxon>Shewanellaceae</taxon>
        <taxon>Shewanella</taxon>
    </lineage>
</organism>
<dbReference type="Pfam" id="PF14252">
    <property type="entry name" value="DUF4347"/>
    <property type="match status" value="1"/>
</dbReference>
<protein>
    <recommendedName>
        <fullName evidence="1">DUF4347 domain-containing protein</fullName>
    </recommendedName>
</protein>